<feature type="transmembrane region" description="Helical" evidence="1">
    <location>
        <begin position="63"/>
        <end position="84"/>
    </location>
</feature>
<organism evidence="2 3">
    <name type="scientific">Megalurothrips usitatus</name>
    <name type="common">bean blossom thrips</name>
    <dbReference type="NCBI Taxonomy" id="439358"/>
    <lineage>
        <taxon>Eukaryota</taxon>
        <taxon>Metazoa</taxon>
        <taxon>Ecdysozoa</taxon>
        <taxon>Arthropoda</taxon>
        <taxon>Hexapoda</taxon>
        <taxon>Insecta</taxon>
        <taxon>Pterygota</taxon>
        <taxon>Neoptera</taxon>
        <taxon>Paraneoptera</taxon>
        <taxon>Thysanoptera</taxon>
        <taxon>Terebrantia</taxon>
        <taxon>Thripoidea</taxon>
        <taxon>Thripidae</taxon>
        <taxon>Megalurothrips</taxon>
    </lineage>
</organism>
<gene>
    <name evidence="2" type="ORF">ONE63_002852</name>
</gene>
<comment type="caution">
    <text evidence="2">The sequence shown here is derived from an EMBL/GenBank/DDBJ whole genome shotgun (WGS) entry which is preliminary data.</text>
</comment>
<evidence type="ECO:0000313" key="3">
    <source>
        <dbReference type="Proteomes" id="UP001075354"/>
    </source>
</evidence>
<evidence type="ECO:0000256" key="1">
    <source>
        <dbReference type="SAM" id="Phobius"/>
    </source>
</evidence>
<evidence type="ECO:0000313" key="2">
    <source>
        <dbReference type="EMBL" id="KAJ1521157.1"/>
    </source>
</evidence>
<keyword evidence="3" id="KW-1185">Reference proteome</keyword>
<keyword evidence="1" id="KW-0812">Transmembrane</keyword>
<feature type="transmembrane region" description="Helical" evidence="1">
    <location>
        <begin position="35"/>
        <end position="56"/>
    </location>
</feature>
<dbReference type="Proteomes" id="UP001075354">
    <property type="component" value="Chromosome 13"/>
</dbReference>
<protein>
    <submittedName>
        <fullName evidence="2">Uncharacterized protein</fullName>
    </submittedName>
</protein>
<feature type="transmembrane region" description="Helical" evidence="1">
    <location>
        <begin position="96"/>
        <end position="116"/>
    </location>
</feature>
<keyword evidence="1" id="KW-0472">Membrane</keyword>
<dbReference type="EMBL" id="JAPTSV010000013">
    <property type="protein sequence ID" value="KAJ1521157.1"/>
    <property type="molecule type" value="Genomic_DNA"/>
</dbReference>
<accession>A0AAV7X9G0</accession>
<dbReference type="AlphaFoldDB" id="A0AAV7X9G0"/>
<name>A0AAV7X9G0_9NEOP</name>
<keyword evidence="1" id="KW-1133">Transmembrane helix</keyword>
<reference evidence="2" key="1">
    <citation type="submission" date="2022-12" db="EMBL/GenBank/DDBJ databases">
        <title>Chromosome-level genome assembly of the bean flower thrips Megalurothrips usitatus.</title>
        <authorList>
            <person name="Ma L."/>
            <person name="Liu Q."/>
            <person name="Li H."/>
            <person name="Cai W."/>
        </authorList>
    </citation>
    <scope>NUCLEOTIDE SEQUENCE</scope>
    <source>
        <strain evidence="2">Cailab_2022a</strain>
    </source>
</reference>
<sequence length="134" mass="14987">MTWRCTTLPAPPGDLPPRVPDRPCRSVPDAKVVCAALAGCLLAWMVVGVLLLVGIYKRKRQLMWPYMLLGGLNVLGTAGLLLYYASSVHTQIRNMMAMLAFLALQFYLLLHVISLFQRLAAEERQRRVGRADYG</sequence>
<dbReference type="InterPro" id="IPR031720">
    <property type="entry name" value="DUF4728"/>
</dbReference>
<proteinExistence type="predicted"/>
<dbReference type="Pfam" id="PF15860">
    <property type="entry name" value="DUF4728"/>
    <property type="match status" value="1"/>
</dbReference>